<gene>
    <name evidence="6 9" type="primary">hflX</name>
    <name evidence="9" type="ORF">H8696_02070</name>
</gene>
<dbReference type="FunFam" id="3.40.50.11060:FF:000001">
    <property type="entry name" value="GTPase HflX"/>
    <property type="match status" value="1"/>
</dbReference>
<evidence type="ECO:0000256" key="1">
    <source>
        <dbReference type="ARBA" id="ARBA00022490"/>
    </source>
</evidence>
<comment type="function">
    <text evidence="6">GTPase that associates with the 50S ribosomal subunit and may have a role during protein synthesis or ribosome biogenesis.</text>
</comment>
<keyword evidence="3 6" id="KW-0547">Nucleotide-binding</keyword>
<dbReference type="EMBL" id="JACRSR010000001">
    <property type="protein sequence ID" value="MBC8530634.1"/>
    <property type="molecule type" value="Genomic_DNA"/>
</dbReference>
<evidence type="ECO:0000256" key="4">
    <source>
        <dbReference type="ARBA" id="ARBA00022842"/>
    </source>
</evidence>
<evidence type="ECO:0000256" key="3">
    <source>
        <dbReference type="ARBA" id="ARBA00022741"/>
    </source>
</evidence>
<evidence type="ECO:0000256" key="6">
    <source>
        <dbReference type="HAMAP-Rule" id="MF_00900"/>
    </source>
</evidence>
<dbReference type="InterPro" id="IPR027417">
    <property type="entry name" value="P-loop_NTPase"/>
</dbReference>
<protein>
    <recommendedName>
        <fullName evidence="6">GTPase HflX</fullName>
    </recommendedName>
    <alternativeName>
        <fullName evidence="6">GTP-binding protein HflX</fullName>
    </alternativeName>
</protein>
<keyword evidence="4" id="KW-0460">Magnesium</keyword>
<dbReference type="PRINTS" id="PR00326">
    <property type="entry name" value="GTP1OBG"/>
</dbReference>
<proteinExistence type="inferred from homology"/>
<keyword evidence="7" id="KW-0175">Coiled coil</keyword>
<dbReference type="Pfam" id="PF13167">
    <property type="entry name" value="GTP-bdg_N"/>
    <property type="match status" value="1"/>
</dbReference>
<dbReference type="PANTHER" id="PTHR10229">
    <property type="entry name" value="GTP-BINDING PROTEIN HFLX"/>
    <property type="match status" value="1"/>
</dbReference>
<keyword evidence="5 6" id="KW-0342">GTP-binding</keyword>
<dbReference type="CDD" id="cd01878">
    <property type="entry name" value="HflX"/>
    <property type="match status" value="1"/>
</dbReference>
<dbReference type="GO" id="GO:0003924">
    <property type="term" value="F:GTPase activity"/>
    <property type="evidence" value="ECO:0007669"/>
    <property type="project" value="UniProtKB-UniRule"/>
</dbReference>
<evidence type="ECO:0000256" key="2">
    <source>
        <dbReference type="ARBA" id="ARBA00022723"/>
    </source>
</evidence>
<dbReference type="GO" id="GO:0005737">
    <property type="term" value="C:cytoplasm"/>
    <property type="evidence" value="ECO:0007669"/>
    <property type="project" value="UniProtKB-SubCell"/>
</dbReference>
<dbReference type="GO" id="GO:0043022">
    <property type="term" value="F:ribosome binding"/>
    <property type="evidence" value="ECO:0007669"/>
    <property type="project" value="TreeGrafter"/>
</dbReference>
<comment type="similarity">
    <text evidence="6">Belongs to the TRAFAC class OBG-HflX-like GTPase superfamily. HflX GTPase family.</text>
</comment>
<evidence type="ECO:0000256" key="7">
    <source>
        <dbReference type="SAM" id="Coils"/>
    </source>
</evidence>
<feature type="domain" description="Hflx-type G" evidence="8">
    <location>
        <begin position="333"/>
        <end position="496"/>
    </location>
</feature>
<dbReference type="PROSITE" id="PS51705">
    <property type="entry name" value="G_HFLX"/>
    <property type="match status" value="1"/>
</dbReference>
<dbReference type="InterPro" id="IPR030394">
    <property type="entry name" value="G_HFLX_dom"/>
</dbReference>
<dbReference type="GO" id="GO:0046872">
    <property type="term" value="F:metal ion binding"/>
    <property type="evidence" value="ECO:0007669"/>
    <property type="project" value="UniProtKB-KW"/>
</dbReference>
<dbReference type="HAMAP" id="MF_00900">
    <property type="entry name" value="GTPase_HflX"/>
    <property type="match status" value="1"/>
</dbReference>
<dbReference type="GO" id="GO:0005525">
    <property type="term" value="F:GTP binding"/>
    <property type="evidence" value="ECO:0007669"/>
    <property type="project" value="UniProtKB-UniRule"/>
</dbReference>
<dbReference type="Proteomes" id="UP000623172">
    <property type="component" value="Unassembled WGS sequence"/>
</dbReference>
<dbReference type="InterPro" id="IPR032305">
    <property type="entry name" value="GTP-bd_M"/>
</dbReference>
<keyword evidence="1 6" id="KW-0963">Cytoplasm</keyword>
<reference evidence="9" key="1">
    <citation type="submission" date="2020-08" db="EMBL/GenBank/DDBJ databases">
        <title>Genome public.</title>
        <authorList>
            <person name="Liu C."/>
            <person name="Sun Q."/>
        </authorList>
    </citation>
    <scope>NUCLEOTIDE SEQUENCE</scope>
    <source>
        <strain evidence="9">NSJ-53</strain>
    </source>
</reference>
<dbReference type="InterPro" id="IPR025121">
    <property type="entry name" value="GTPase_HflX_N"/>
</dbReference>
<comment type="caution">
    <text evidence="9">The sequence shown here is derived from an EMBL/GenBank/DDBJ whole genome shotgun (WGS) entry which is preliminary data.</text>
</comment>
<name>A0A926D367_9FIRM</name>
<evidence type="ECO:0000259" key="8">
    <source>
        <dbReference type="PROSITE" id="PS51705"/>
    </source>
</evidence>
<dbReference type="Gene3D" id="3.40.50.11060">
    <property type="entry name" value="GTPase HflX, N-terminal domain"/>
    <property type="match status" value="1"/>
</dbReference>
<dbReference type="PANTHER" id="PTHR10229:SF0">
    <property type="entry name" value="GTP-BINDING PROTEIN 6-RELATED"/>
    <property type="match status" value="1"/>
</dbReference>
<dbReference type="AlphaFoldDB" id="A0A926D367"/>
<evidence type="ECO:0000313" key="10">
    <source>
        <dbReference type="Proteomes" id="UP000623172"/>
    </source>
</evidence>
<keyword evidence="10" id="KW-1185">Reference proteome</keyword>
<dbReference type="InterPro" id="IPR016496">
    <property type="entry name" value="GTPase_HflX"/>
</dbReference>
<accession>A0A926D367</accession>
<dbReference type="InterPro" id="IPR042108">
    <property type="entry name" value="GTPase_HflX_N_sf"/>
</dbReference>
<organism evidence="9 10">
    <name type="scientific">Gehongia tenuis</name>
    <dbReference type="NCBI Taxonomy" id="2763655"/>
    <lineage>
        <taxon>Bacteria</taxon>
        <taxon>Bacillati</taxon>
        <taxon>Bacillota</taxon>
        <taxon>Clostridia</taxon>
        <taxon>Christensenellales</taxon>
        <taxon>Christensenellaceae</taxon>
        <taxon>Gehongia</taxon>
    </lineage>
</organism>
<comment type="subcellular location">
    <subcellularLocation>
        <location evidence="6">Cytoplasm</location>
    </subcellularLocation>
    <text evidence="6">May associate with membranes.</text>
</comment>
<dbReference type="Pfam" id="PF16360">
    <property type="entry name" value="GTP-bdg_M"/>
    <property type="match status" value="1"/>
</dbReference>
<dbReference type="Pfam" id="PF01926">
    <property type="entry name" value="MMR_HSR1"/>
    <property type="match status" value="1"/>
</dbReference>
<dbReference type="Gene3D" id="3.40.50.300">
    <property type="entry name" value="P-loop containing nucleotide triphosphate hydrolases"/>
    <property type="match status" value="1"/>
</dbReference>
<dbReference type="InterPro" id="IPR006073">
    <property type="entry name" value="GTP-bd"/>
</dbReference>
<keyword evidence="2" id="KW-0479">Metal-binding</keyword>
<sequence length="559" mass="60970">MLREMAEMTRRINREICIYLGRDGSVLEVVVGRHDRVNLEVWTSRRGLSRLSGVRLIHTHPGGNPSLSEMDEHTLRKLRLDALGALSTEEGRELLCVGYAAREGVKLLGPFPLAGLPHDELLDAIRAADEEVRFEVGRADGAAERAALIGCGPDGGGGESSLRELENLADTAGAETVHRVFQKRPRPDSATYIGSGLAEELAMIYQKLKVDVCIADDEITGAQARNLEAVLGVRVVDRTALILDIFAQRARSREGKLQVELAQLRYRLPRLMGAGTAMSRLGGGIGTRGPGERKLEMDRRLIRRRIFDLEEQMKEVSRQRDSQRQRVKKNEVPVAALVGYTNAGKSTLLNAMCGSDAFAEDKLFATLDPLKRRLSAGEGGEVLLVDTVGFIHKLPHSMISAFRSTLEEAKHADLLVHVVDATSPEYKHQMTVVRDVLEELGAGDKPQIIAFNKADALPSREEIEKPDVPFYFISAKRGIGLQPLADAIREALGALQREVVLEVPFAKGAVLAYLHENGKVLEETYTETGVSVRALLGGDAVKRARALLAGGAGGQSAKP</sequence>
<dbReference type="Gene3D" id="6.10.250.2860">
    <property type="match status" value="1"/>
</dbReference>
<dbReference type="NCBIfam" id="TIGR03156">
    <property type="entry name" value="GTP_HflX"/>
    <property type="match status" value="1"/>
</dbReference>
<dbReference type="SUPFAM" id="SSF52540">
    <property type="entry name" value="P-loop containing nucleoside triphosphate hydrolases"/>
    <property type="match status" value="1"/>
</dbReference>
<comment type="subunit">
    <text evidence="6">Monomer. Associates with the 50S ribosomal subunit.</text>
</comment>
<evidence type="ECO:0000313" key="9">
    <source>
        <dbReference type="EMBL" id="MBC8530634.1"/>
    </source>
</evidence>
<evidence type="ECO:0000256" key="5">
    <source>
        <dbReference type="ARBA" id="ARBA00023134"/>
    </source>
</evidence>
<feature type="coiled-coil region" evidence="7">
    <location>
        <begin position="299"/>
        <end position="326"/>
    </location>
</feature>